<dbReference type="PANTHER" id="PTHR47796:SF1">
    <property type="entry name" value="OS08G0500800 PROTEIN"/>
    <property type="match status" value="1"/>
</dbReference>
<evidence type="ECO:0000256" key="1">
    <source>
        <dbReference type="SAM" id="MobiDB-lite"/>
    </source>
</evidence>
<dbReference type="AlphaFoldDB" id="A0AAV8SB58"/>
<protein>
    <recommendedName>
        <fullName evidence="2">WLM domain-containing protein</fullName>
    </recommendedName>
</protein>
<dbReference type="InterPro" id="IPR013536">
    <property type="entry name" value="WLM_dom"/>
</dbReference>
<dbReference type="Pfam" id="PF09409">
    <property type="entry name" value="PUB"/>
    <property type="match status" value="1"/>
</dbReference>
<dbReference type="PROSITE" id="PS51397">
    <property type="entry name" value="WLM"/>
    <property type="match status" value="1"/>
</dbReference>
<dbReference type="Gene3D" id="3.10.20.90">
    <property type="entry name" value="Phosphatidylinositol 3-kinase Catalytic Subunit, Chain A, domain 1"/>
    <property type="match status" value="1"/>
</dbReference>
<dbReference type="SUPFAM" id="SSF143503">
    <property type="entry name" value="PUG domain-like"/>
    <property type="match status" value="1"/>
</dbReference>
<dbReference type="InterPro" id="IPR036339">
    <property type="entry name" value="PUB-like_dom_sf"/>
</dbReference>
<feature type="region of interest" description="Disordered" evidence="1">
    <location>
        <begin position="330"/>
        <end position="349"/>
    </location>
</feature>
<dbReference type="EMBL" id="JAIWQS010000012">
    <property type="protein sequence ID" value="KAJ8749379.1"/>
    <property type="molecule type" value="Genomic_DNA"/>
</dbReference>
<feature type="region of interest" description="Disordered" evidence="1">
    <location>
        <begin position="507"/>
        <end position="526"/>
    </location>
</feature>
<comment type="caution">
    <text evidence="3">The sequence shown here is derived from an EMBL/GenBank/DDBJ whole genome shotgun (WGS) entry which is preliminary data.</text>
</comment>
<feature type="domain" description="WLM" evidence="2">
    <location>
        <begin position="134"/>
        <end position="323"/>
    </location>
</feature>
<dbReference type="Gene3D" id="1.20.58.2190">
    <property type="match status" value="1"/>
</dbReference>
<name>A0AAV8SB58_9ROSI</name>
<dbReference type="PANTHER" id="PTHR47796">
    <property type="entry name" value="ZINC METALLOPROTEINASE-LIKE PROTEIN"/>
    <property type="match status" value="1"/>
</dbReference>
<gene>
    <name evidence="3" type="ORF">K2173_018869</name>
</gene>
<organism evidence="3 4">
    <name type="scientific">Erythroxylum novogranatense</name>
    <dbReference type="NCBI Taxonomy" id="1862640"/>
    <lineage>
        <taxon>Eukaryota</taxon>
        <taxon>Viridiplantae</taxon>
        <taxon>Streptophyta</taxon>
        <taxon>Embryophyta</taxon>
        <taxon>Tracheophyta</taxon>
        <taxon>Spermatophyta</taxon>
        <taxon>Magnoliopsida</taxon>
        <taxon>eudicotyledons</taxon>
        <taxon>Gunneridae</taxon>
        <taxon>Pentapetalae</taxon>
        <taxon>rosids</taxon>
        <taxon>fabids</taxon>
        <taxon>Malpighiales</taxon>
        <taxon>Erythroxylaceae</taxon>
        <taxon>Erythroxylum</taxon>
    </lineage>
</organism>
<dbReference type="SUPFAM" id="SSF54236">
    <property type="entry name" value="Ubiquitin-like"/>
    <property type="match status" value="1"/>
</dbReference>
<evidence type="ECO:0000259" key="2">
    <source>
        <dbReference type="PROSITE" id="PS51397"/>
    </source>
</evidence>
<accession>A0AAV8SB58</accession>
<reference evidence="3 4" key="1">
    <citation type="submission" date="2021-09" db="EMBL/GenBank/DDBJ databases">
        <title>Genomic insights and catalytic innovation underlie evolution of tropane alkaloids biosynthesis.</title>
        <authorList>
            <person name="Wang Y.-J."/>
            <person name="Tian T."/>
            <person name="Huang J.-P."/>
            <person name="Huang S.-X."/>
        </authorList>
    </citation>
    <scope>NUCLEOTIDE SEQUENCE [LARGE SCALE GENOMIC DNA]</scope>
    <source>
        <strain evidence="3">KIB-2018</strain>
        <tissue evidence="3">Leaf</tissue>
    </source>
</reference>
<feature type="compositionally biased region" description="Acidic residues" evidence="1">
    <location>
        <begin position="331"/>
        <end position="343"/>
    </location>
</feature>
<dbReference type="CDD" id="cd10463">
    <property type="entry name" value="PUB_WLM"/>
    <property type="match status" value="1"/>
</dbReference>
<dbReference type="InterPro" id="IPR018997">
    <property type="entry name" value="PUB_domain"/>
</dbReference>
<keyword evidence="4" id="KW-1185">Reference proteome</keyword>
<evidence type="ECO:0000313" key="4">
    <source>
        <dbReference type="Proteomes" id="UP001159364"/>
    </source>
</evidence>
<dbReference type="Proteomes" id="UP001159364">
    <property type="component" value="Linkage Group LG12"/>
</dbReference>
<feature type="compositionally biased region" description="Acidic residues" evidence="1">
    <location>
        <begin position="514"/>
        <end position="526"/>
    </location>
</feature>
<evidence type="ECO:0000313" key="3">
    <source>
        <dbReference type="EMBL" id="KAJ8749379.1"/>
    </source>
</evidence>
<sequence length="790" mass="89191">MESIKSILGIVVTWRGNKYIVQMESDSSLKELGDELLRLTGVKADTMRLIVPQFANKISKLLSPFSDEHSKLSLQEASITEGKSIRMMGVSVDEVSKLLENAKVDQRIAGFDEEERRMKQRISDRPTTLKLPQGPYIFCDFRTLQIPGVELYPPASEALKRMHMLAADPGIIAIMNKHRWRIGIMTEMAPVGYVGVSPKCILGYNKNHGEEISLRLRTDDLKGFRKYESIKKTLLHELAHMVYPEHDANFYSLDKQLNQEAASLDWTKSRGHNLSRVKHPEHDTETFYGAESISVSQKLGGSMLDQLASAREASVAAACRRLANAPVTDSMETELLGEPDPDDSSLILPGNYHLDMEKLSNKMEPSYDIDEPDPDDMEAKPDKLRDQAYINKASKELDSDECHAKFQYSDPNADNGLVALWDSSNMQIDDPDPDDVERQRCYESLPAVWDRLLTAIETLRTEIKITESTMNLETLLKKIKNEIAHPNSIKSKRFCEGKENLYRRMGSIKSNTEPDQDDEPDPDDLDIQIVENPISVVCDHLQKVIETLGAEIKPVKAIVDLQALLKIIRNVIKCPDVKKFEALGEEMGNLNNEVGLRNTIFEPHPIDLEIREDGVRDEAHINKASIEPGPDQCEEHVIVQSELDRDDTSVPSQKVSNMLIDEPDPDDQEIKRIQDPVTAVCGRLQKAMDTLRSELNSPEATMVMQTLLKIIRNVIEHPNELKFRRLRKANSLMQKNVTNHKAAMEILHLVGFSEDVICDEVGKVETYIVLKRNDTGLLWLAKSSLEACIA</sequence>
<dbReference type="SMART" id="SM00580">
    <property type="entry name" value="PUG"/>
    <property type="match status" value="1"/>
</dbReference>
<dbReference type="Pfam" id="PF08325">
    <property type="entry name" value="WLM"/>
    <property type="match status" value="1"/>
</dbReference>
<proteinExistence type="predicted"/>
<dbReference type="InterPro" id="IPR029071">
    <property type="entry name" value="Ubiquitin-like_domsf"/>
</dbReference>